<feature type="transmembrane region" description="Helical" evidence="9">
    <location>
        <begin position="457"/>
        <end position="477"/>
    </location>
</feature>
<feature type="transmembrane region" description="Helical" evidence="9">
    <location>
        <begin position="523"/>
        <end position="541"/>
    </location>
</feature>
<protein>
    <recommendedName>
        <fullName evidence="10">Major facilitator superfamily (MFS) profile domain-containing protein</fullName>
    </recommendedName>
</protein>
<dbReference type="OrthoDB" id="508119at2759"/>
<keyword evidence="12" id="KW-1185">Reference proteome</keyword>
<feature type="domain" description="Major facilitator superfamily (MFS) profile" evidence="10">
    <location>
        <begin position="84"/>
        <end position="545"/>
    </location>
</feature>
<name>A0A0M8PGW6_9EURO</name>
<gene>
    <name evidence="11" type="ORF">ACN38_g1121</name>
</gene>
<evidence type="ECO:0000256" key="9">
    <source>
        <dbReference type="SAM" id="Phobius"/>
    </source>
</evidence>
<dbReference type="GO" id="GO:0005351">
    <property type="term" value="F:carbohydrate:proton symporter activity"/>
    <property type="evidence" value="ECO:0007669"/>
    <property type="project" value="TreeGrafter"/>
</dbReference>
<feature type="transmembrane region" description="Helical" evidence="9">
    <location>
        <begin position="218"/>
        <end position="238"/>
    </location>
</feature>
<dbReference type="SUPFAM" id="SSF103473">
    <property type="entry name" value="MFS general substrate transporter"/>
    <property type="match status" value="1"/>
</dbReference>
<feature type="transmembrane region" description="Helical" evidence="9">
    <location>
        <begin position="384"/>
        <end position="407"/>
    </location>
</feature>
<feature type="region of interest" description="Disordered" evidence="8">
    <location>
        <begin position="594"/>
        <end position="616"/>
    </location>
</feature>
<evidence type="ECO:0000256" key="7">
    <source>
        <dbReference type="RuleBase" id="RU003346"/>
    </source>
</evidence>
<comment type="subcellular location">
    <subcellularLocation>
        <location evidence="1">Membrane</location>
        <topology evidence="1">Multi-pass membrane protein</topology>
    </subcellularLocation>
</comment>
<keyword evidence="6 9" id="KW-0472">Membrane</keyword>
<proteinExistence type="inferred from homology"/>
<dbReference type="InterPro" id="IPR005829">
    <property type="entry name" value="Sugar_transporter_CS"/>
</dbReference>
<dbReference type="PANTHER" id="PTHR48022:SF60">
    <property type="entry name" value="MAJOR FACILITATOR SUPERFAMILY (MFS) PROFILE DOMAIN-CONTAINING PROTEIN"/>
    <property type="match status" value="1"/>
</dbReference>
<dbReference type="AlphaFoldDB" id="A0A0M8PGW6"/>
<feature type="transmembrane region" description="Helical" evidence="9">
    <location>
        <begin position="79"/>
        <end position="97"/>
    </location>
</feature>
<dbReference type="InterPro" id="IPR003663">
    <property type="entry name" value="Sugar/inositol_transpt"/>
</dbReference>
<evidence type="ECO:0000256" key="8">
    <source>
        <dbReference type="SAM" id="MobiDB-lite"/>
    </source>
</evidence>
<dbReference type="STRING" id="229535.A0A0M8PGW6"/>
<comment type="similarity">
    <text evidence="2 7">Belongs to the major facilitator superfamily. Sugar transporter (TC 2.A.1.1) family.</text>
</comment>
<evidence type="ECO:0000256" key="1">
    <source>
        <dbReference type="ARBA" id="ARBA00004141"/>
    </source>
</evidence>
<feature type="transmembrane region" description="Helical" evidence="9">
    <location>
        <begin position="129"/>
        <end position="148"/>
    </location>
</feature>
<evidence type="ECO:0000259" key="10">
    <source>
        <dbReference type="PROSITE" id="PS50850"/>
    </source>
</evidence>
<reference evidence="11 12" key="1">
    <citation type="submission" date="2015-08" db="EMBL/GenBank/DDBJ databases">
        <title>Genome sequencing of Penicillium nordicum.</title>
        <authorList>
            <person name="Nguyen H.D."/>
            <person name="Seifert K.A."/>
        </authorList>
    </citation>
    <scope>NUCLEOTIDE SEQUENCE [LARGE SCALE GENOMIC DNA]</scope>
    <source>
        <strain evidence="11 12">DAOMC 185683</strain>
    </source>
</reference>
<evidence type="ECO:0000256" key="4">
    <source>
        <dbReference type="ARBA" id="ARBA00022692"/>
    </source>
</evidence>
<dbReference type="Proteomes" id="UP000037696">
    <property type="component" value="Unassembled WGS sequence"/>
</dbReference>
<feature type="transmembrane region" description="Helical" evidence="9">
    <location>
        <begin position="414"/>
        <end position="437"/>
    </location>
</feature>
<feature type="transmembrane region" description="Helical" evidence="9">
    <location>
        <begin position="250"/>
        <end position="273"/>
    </location>
</feature>
<feature type="compositionally biased region" description="Basic and acidic residues" evidence="8">
    <location>
        <begin position="602"/>
        <end position="616"/>
    </location>
</feature>
<feature type="transmembrane region" description="Helical" evidence="9">
    <location>
        <begin position="185"/>
        <end position="206"/>
    </location>
</feature>
<dbReference type="Pfam" id="PF00083">
    <property type="entry name" value="Sugar_tr"/>
    <property type="match status" value="1"/>
</dbReference>
<dbReference type="NCBIfam" id="TIGR00879">
    <property type="entry name" value="SP"/>
    <property type="match status" value="1"/>
</dbReference>
<dbReference type="EMBL" id="LHQQ01000010">
    <property type="protein sequence ID" value="KOS47921.1"/>
    <property type="molecule type" value="Genomic_DNA"/>
</dbReference>
<dbReference type="PROSITE" id="PS00217">
    <property type="entry name" value="SUGAR_TRANSPORT_2"/>
    <property type="match status" value="1"/>
</dbReference>
<keyword evidence="4 9" id="KW-0812">Transmembrane</keyword>
<dbReference type="Gene3D" id="1.20.1250.20">
    <property type="entry name" value="MFS general substrate transporter like domains"/>
    <property type="match status" value="1"/>
</dbReference>
<feature type="transmembrane region" description="Helical" evidence="9">
    <location>
        <begin position="489"/>
        <end position="511"/>
    </location>
</feature>
<keyword evidence="3 7" id="KW-0813">Transport</keyword>
<dbReference type="PRINTS" id="PR00171">
    <property type="entry name" value="SUGRTRNSPORT"/>
</dbReference>
<sequence length="616" mass="67266">MHVGNLANFSNGHMKAHPIINNYFPNFVNGSSGTINSSINEDGIWYSGRPPNTSSVLPICLRDVVSVLTVRRAAEVYNWRIYTFAIVASFGALTFGYDGSFWGTTLARASFQEHFGFTDMTASARISNTSNLTSVYLAAGFFGSLFAWPSSETLGRIRAMQVTCTVFLVGAILMTATTSSLPMMYAGRILTGFGVGALTGIIPSYIAEVAPTAIRGQLTGYFDVAYQVGSLVGFWINYGIQQHMGVDAAITFHIPMAIQLIPGGALALGTLVLRESPTLLWRKGKREQAIKNLCYLRQLPADHQYMLEEVGRIEARLEEEERLSGGRTGWVALLRGSTAEMKTSSMRYRLAIIVGMFMFQNWSGSICINYYSPTLFKSLLISDVALYTGIYGVCRSAAAIVFYALIVDRSGRRIPWLISASACSLTLLYIAIFTTVADTTLGTPSASVHSAGLGATAMVMLYGIFWSFGGNGLPWIVAAEIFPARLRPITGAFAASLQWLFSFILTLVFPYMIDSVVGANGTFFFFSVLCFLTAVFTFIWVPETKAVPIESCKALFSGKMRHGAWRAKKLFPPNGIPPVPENIAAGEAAYIKAHQPSSPSRDFIKTKNETDHIESV</sequence>
<evidence type="ECO:0000256" key="3">
    <source>
        <dbReference type="ARBA" id="ARBA00022448"/>
    </source>
</evidence>
<dbReference type="GO" id="GO:0016020">
    <property type="term" value="C:membrane"/>
    <property type="evidence" value="ECO:0007669"/>
    <property type="project" value="UniProtKB-SubCell"/>
</dbReference>
<dbReference type="InterPro" id="IPR005828">
    <property type="entry name" value="MFS_sugar_transport-like"/>
</dbReference>
<evidence type="ECO:0000313" key="12">
    <source>
        <dbReference type="Proteomes" id="UP000037696"/>
    </source>
</evidence>
<dbReference type="InterPro" id="IPR050360">
    <property type="entry name" value="MFS_Sugar_Transporters"/>
</dbReference>
<dbReference type="InterPro" id="IPR020846">
    <property type="entry name" value="MFS_dom"/>
</dbReference>
<comment type="caution">
    <text evidence="11">The sequence shown here is derived from an EMBL/GenBank/DDBJ whole genome shotgun (WGS) entry which is preliminary data.</text>
</comment>
<accession>A0A0M8PGW6</accession>
<dbReference type="PANTHER" id="PTHR48022">
    <property type="entry name" value="PLASTIDIC GLUCOSE TRANSPORTER 4"/>
    <property type="match status" value="1"/>
</dbReference>
<evidence type="ECO:0000313" key="11">
    <source>
        <dbReference type="EMBL" id="KOS47921.1"/>
    </source>
</evidence>
<feature type="transmembrane region" description="Helical" evidence="9">
    <location>
        <begin position="350"/>
        <end position="372"/>
    </location>
</feature>
<keyword evidence="5 9" id="KW-1133">Transmembrane helix</keyword>
<organism evidence="11 12">
    <name type="scientific">Penicillium nordicum</name>
    <dbReference type="NCBI Taxonomy" id="229535"/>
    <lineage>
        <taxon>Eukaryota</taxon>
        <taxon>Fungi</taxon>
        <taxon>Dikarya</taxon>
        <taxon>Ascomycota</taxon>
        <taxon>Pezizomycotina</taxon>
        <taxon>Eurotiomycetes</taxon>
        <taxon>Eurotiomycetidae</taxon>
        <taxon>Eurotiales</taxon>
        <taxon>Aspergillaceae</taxon>
        <taxon>Penicillium</taxon>
    </lineage>
</organism>
<feature type="transmembrane region" description="Helical" evidence="9">
    <location>
        <begin position="160"/>
        <end position="179"/>
    </location>
</feature>
<evidence type="ECO:0000256" key="5">
    <source>
        <dbReference type="ARBA" id="ARBA00022989"/>
    </source>
</evidence>
<dbReference type="InterPro" id="IPR036259">
    <property type="entry name" value="MFS_trans_sf"/>
</dbReference>
<evidence type="ECO:0000256" key="6">
    <source>
        <dbReference type="ARBA" id="ARBA00023136"/>
    </source>
</evidence>
<evidence type="ECO:0000256" key="2">
    <source>
        <dbReference type="ARBA" id="ARBA00010992"/>
    </source>
</evidence>
<dbReference type="PROSITE" id="PS50850">
    <property type="entry name" value="MFS"/>
    <property type="match status" value="1"/>
</dbReference>